<dbReference type="EMBL" id="AGNL01044371">
    <property type="protein sequence ID" value="EJK49880.1"/>
    <property type="molecule type" value="Genomic_DNA"/>
</dbReference>
<name>K0R9S0_THAOC</name>
<organism evidence="2 3">
    <name type="scientific">Thalassiosira oceanica</name>
    <name type="common">Marine diatom</name>
    <dbReference type="NCBI Taxonomy" id="159749"/>
    <lineage>
        <taxon>Eukaryota</taxon>
        <taxon>Sar</taxon>
        <taxon>Stramenopiles</taxon>
        <taxon>Ochrophyta</taxon>
        <taxon>Bacillariophyta</taxon>
        <taxon>Coscinodiscophyceae</taxon>
        <taxon>Thalassiosirophycidae</taxon>
        <taxon>Thalassiosirales</taxon>
        <taxon>Thalassiosiraceae</taxon>
        <taxon>Thalassiosira</taxon>
    </lineage>
</organism>
<proteinExistence type="predicted"/>
<feature type="region of interest" description="Disordered" evidence="1">
    <location>
        <begin position="201"/>
        <end position="220"/>
    </location>
</feature>
<accession>K0R9S0</accession>
<dbReference type="AlphaFoldDB" id="K0R9S0"/>
<protein>
    <recommendedName>
        <fullName evidence="4">MULE transposase domain-containing protein</fullName>
    </recommendedName>
</protein>
<dbReference type="Proteomes" id="UP000266841">
    <property type="component" value="Unassembled WGS sequence"/>
</dbReference>
<evidence type="ECO:0000313" key="2">
    <source>
        <dbReference type="EMBL" id="EJK49880.1"/>
    </source>
</evidence>
<evidence type="ECO:0000313" key="3">
    <source>
        <dbReference type="Proteomes" id="UP000266841"/>
    </source>
</evidence>
<sequence>MWPTEPIPPGLPDAASPFKSKPTKTNSSDSHRFNVDDGTSSVSKLHAPVQLSHLASLGVEEIHKLLESDQDTGPTLGNVTLEVYPWKEFDDKKKVFDGPPTSLNICEHTGKNSKYDRLYFGPAYEMDENNWTKGFENSALYKHILQKGIDGRNPLISNGGGVDKRKIVCKGFYRKERKAVAAKKSDKSIVYRGVQAVNDRKLSRPAGKSMPRKSSNADTSSGSCKFMFYIKCDEIGPYINLERNAGCGDHNNHPLAISSECIPVPLKLVPEEVKKTAVNVVESAASHAAGRNFLLRDSQIFINKARMAYLAKLSDEEKNSDSKMGDFGRMIDQFEREEDISYTILSNVPLSDLKDLSKDAASELDGDGQNKNVTVATTKGDDGNITCKEVSSEDEIAHADNIAKEQRQERALDVTQILFMAIGFVYLPLLRFVKLCPEVIWCDITSHSNNKGFHLMTFSCRNSGLAKQSVFMWLWLPDQKRFSFRWVFQHALKMLLPLHVRLRVRFIMKDGDPQQRNEILRSLLSVFPNAIEGSCGWHIGMFIHSIFSLSNGLTHTLLLIVDRGWHSHIRACIAKAYRPHWNKIVKKIHTWIYSWMKPGFIEDPDEYEISKALLIRFICSDVVLRAARNNKALIIDILKFVRSHVFVYEQQYLFYLRKRVKHYAVAHGTQHEVSRVFILFDKGLFSS</sequence>
<feature type="region of interest" description="Disordered" evidence="1">
    <location>
        <begin position="1"/>
        <end position="39"/>
    </location>
</feature>
<dbReference type="OrthoDB" id="90541at2759"/>
<keyword evidence="3" id="KW-1185">Reference proteome</keyword>
<gene>
    <name evidence="2" type="ORF">THAOC_31200</name>
</gene>
<feature type="compositionally biased region" description="Pro residues" evidence="1">
    <location>
        <begin position="1"/>
        <end position="11"/>
    </location>
</feature>
<reference evidence="2 3" key="1">
    <citation type="journal article" date="2012" name="Genome Biol.">
        <title>Genome and low-iron response of an oceanic diatom adapted to chronic iron limitation.</title>
        <authorList>
            <person name="Lommer M."/>
            <person name="Specht M."/>
            <person name="Roy A.S."/>
            <person name="Kraemer L."/>
            <person name="Andreson R."/>
            <person name="Gutowska M.A."/>
            <person name="Wolf J."/>
            <person name="Bergner S.V."/>
            <person name="Schilhabel M.B."/>
            <person name="Klostermeier U.C."/>
            <person name="Beiko R.G."/>
            <person name="Rosenstiel P."/>
            <person name="Hippler M."/>
            <person name="Laroche J."/>
        </authorList>
    </citation>
    <scope>NUCLEOTIDE SEQUENCE [LARGE SCALE GENOMIC DNA]</scope>
    <source>
        <strain evidence="2 3">CCMP1005</strain>
    </source>
</reference>
<evidence type="ECO:0000256" key="1">
    <source>
        <dbReference type="SAM" id="MobiDB-lite"/>
    </source>
</evidence>
<comment type="caution">
    <text evidence="2">The sequence shown here is derived from an EMBL/GenBank/DDBJ whole genome shotgun (WGS) entry which is preliminary data.</text>
</comment>
<evidence type="ECO:0008006" key="4">
    <source>
        <dbReference type="Google" id="ProtNLM"/>
    </source>
</evidence>